<proteinExistence type="inferred from homology"/>
<dbReference type="PANTHER" id="PTHR30126:SF39">
    <property type="entry name" value="HTH-TYPE TRANSCRIPTIONAL REGULATOR CYSL"/>
    <property type="match status" value="1"/>
</dbReference>
<dbReference type="InterPro" id="IPR036390">
    <property type="entry name" value="WH_DNA-bd_sf"/>
</dbReference>
<comment type="similarity">
    <text evidence="1">Belongs to the LysR transcriptional regulatory family.</text>
</comment>
<accession>A0ABY6Z647</accession>
<dbReference type="SUPFAM" id="SSF46785">
    <property type="entry name" value="Winged helix' DNA-binding domain"/>
    <property type="match status" value="1"/>
</dbReference>
<dbReference type="InterPro" id="IPR036388">
    <property type="entry name" value="WH-like_DNA-bd_sf"/>
</dbReference>
<dbReference type="RefSeq" id="WP_268045523.1">
    <property type="nucleotide sequence ID" value="NZ_CP104064.1"/>
</dbReference>
<dbReference type="EMBL" id="CP104064">
    <property type="protein sequence ID" value="WAH37983.1"/>
    <property type="molecule type" value="Genomic_DNA"/>
</dbReference>
<reference evidence="6" key="1">
    <citation type="submission" date="2022-08" db="EMBL/GenBank/DDBJ databases">
        <title>Alicyclobacillus dauci DSM2870, complete genome.</title>
        <authorList>
            <person name="Wang Q."/>
            <person name="Cai R."/>
            <person name="Wang Z."/>
        </authorList>
    </citation>
    <scope>NUCLEOTIDE SEQUENCE</scope>
    <source>
        <strain evidence="6">DSM 28700</strain>
    </source>
</reference>
<evidence type="ECO:0000256" key="1">
    <source>
        <dbReference type="ARBA" id="ARBA00009437"/>
    </source>
</evidence>
<keyword evidence="7" id="KW-1185">Reference proteome</keyword>
<dbReference type="Gene3D" id="1.10.10.10">
    <property type="entry name" value="Winged helix-like DNA-binding domain superfamily/Winged helix DNA-binding domain"/>
    <property type="match status" value="1"/>
</dbReference>
<dbReference type="SUPFAM" id="SSF53850">
    <property type="entry name" value="Periplasmic binding protein-like II"/>
    <property type="match status" value="1"/>
</dbReference>
<evidence type="ECO:0000256" key="2">
    <source>
        <dbReference type="ARBA" id="ARBA00023015"/>
    </source>
</evidence>
<evidence type="ECO:0000313" key="7">
    <source>
        <dbReference type="Proteomes" id="UP001164803"/>
    </source>
</evidence>
<dbReference type="InterPro" id="IPR000847">
    <property type="entry name" value="LysR_HTH_N"/>
</dbReference>
<dbReference type="Proteomes" id="UP001164803">
    <property type="component" value="Chromosome"/>
</dbReference>
<evidence type="ECO:0000313" key="6">
    <source>
        <dbReference type="EMBL" id="WAH37983.1"/>
    </source>
</evidence>
<keyword evidence="4" id="KW-0804">Transcription</keyword>
<dbReference type="PANTHER" id="PTHR30126">
    <property type="entry name" value="HTH-TYPE TRANSCRIPTIONAL REGULATOR"/>
    <property type="match status" value="1"/>
</dbReference>
<evidence type="ECO:0000259" key="5">
    <source>
        <dbReference type="PROSITE" id="PS50931"/>
    </source>
</evidence>
<name>A0ABY6Z647_9BACL</name>
<dbReference type="Pfam" id="PF00126">
    <property type="entry name" value="HTH_1"/>
    <property type="match status" value="1"/>
</dbReference>
<dbReference type="Pfam" id="PF03466">
    <property type="entry name" value="LysR_substrate"/>
    <property type="match status" value="1"/>
</dbReference>
<feature type="domain" description="HTH lysR-type" evidence="5">
    <location>
        <begin position="5"/>
        <end position="62"/>
    </location>
</feature>
<keyword evidence="3" id="KW-0238">DNA-binding</keyword>
<dbReference type="Gene3D" id="3.40.190.290">
    <property type="match status" value="1"/>
</dbReference>
<organism evidence="6 7">
    <name type="scientific">Alicyclobacillus dauci</name>
    <dbReference type="NCBI Taxonomy" id="1475485"/>
    <lineage>
        <taxon>Bacteria</taxon>
        <taxon>Bacillati</taxon>
        <taxon>Bacillota</taxon>
        <taxon>Bacilli</taxon>
        <taxon>Bacillales</taxon>
        <taxon>Alicyclobacillaceae</taxon>
        <taxon>Alicyclobacillus</taxon>
    </lineage>
</organism>
<gene>
    <name evidence="6" type="ORF">NZD86_05690</name>
</gene>
<keyword evidence="2" id="KW-0805">Transcription regulation</keyword>
<evidence type="ECO:0000256" key="3">
    <source>
        <dbReference type="ARBA" id="ARBA00023125"/>
    </source>
</evidence>
<dbReference type="InterPro" id="IPR005119">
    <property type="entry name" value="LysR_subst-bd"/>
</dbReference>
<protein>
    <submittedName>
        <fullName evidence="6">LysR family transcriptional regulator</fullName>
    </submittedName>
</protein>
<evidence type="ECO:0000256" key="4">
    <source>
        <dbReference type="ARBA" id="ARBA00023163"/>
    </source>
</evidence>
<dbReference type="PRINTS" id="PR00039">
    <property type="entry name" value="HTHLYSR"/>
</dbReference>
<sequence>METSLNLHHLFLFSQVVEYQSFSVAARSLNMTQPSVSLQIKSLERTLQIALFERSGPQLQLTDAGQVVYDAAKKILAIELNLKRALEELHSGKIGHVSVATNRPFGRYLLPKFLAQYIRTYPLADVSTQYADTERISQLVADELVDLGVVSSDGEGIDHSKLEVQTLYQDTWCLVASSNTKWADGTTGLRELLTSAPLVTSVESSTNWKQTKHILSQLQLSDRDYDVRIRLGDIESIKTMVLEGVGIALLPRSCAHNELTTGQFCDIASLSSLTFWLITKPKDHIRPTVQQFVNLLTKYFLADQR</sequence>
<dbReference type="PROSITE" id="PS50931">
    <property type="entry name" value="HTH_LYSR"/>
    <property type="match status" value="1"/>
</dbReference>